<proteinExistence type="predicted"/>
<sequence length="58" mass="6783">MRDSAYRGGMPRRRGYPVGLEVVRRLRERDPLHEIAAWDLDRGRDEVRRGLHALRAAT</sequence>
<evidence type="ECO:0000313" key="2">
    <source>
        <dbReference type="Proteomes" id="UP000199001"/>
    </source>
</evidence>
<dbReference type="Proteomes" id="UP000199001">
    <property type="component" value="Unassembled WGS sequence"/>
</dbReference>
<accession>A0A1C6TZZ1</accession>
<dbReference type="STRING" id="47855.GA0070606_1140"/>
<keyword evidence="2" id="KW-1185">Reference proteome</keyword>
<reference evidence="2" key="1">
    <citation type="submission" date="2016-06" db="EMBL/GenBank/DDBJ databases">
        <authorList>
            <person name="Varghese N."/>
            <person name="Submissions Spin"/>
        </authorList>
    </citation>
    <scope>NUCLEOTIDE SEQUENCE [LARGE SCALE GENOMIC DNA]</scope>
    <source>
        <strain evidence="2">DSM 43903</strain>
    </source>
</reference>
<name>A0A1C6TZZ1_9ACTN</name>
<dbReference type="RefSeq" id="WP_176737243.1">
    <property type="nucleotide sequence ID" value="NZ_FMHZ01000002.1"/>
</dbReference>
<dbReference type="AlphaFoldDB" id="A0A1C6TZZ1"/>
<gene>
    <name evidence="1" type="ORF">GA0070606_1140</name>
</gene>
<protein>
    <submittedName>
        <fullName evidence="1">Uncharacterized protein</fullName>
    </submittedName>
</protein>
<dbReference type="EMBL" id="FMHZ01000002">
    <property type="protein sequence ID" value="SCL47375.1"/>
    <property type="molecule type" value="Genomic_DNA"/>
</dbReference>
<evidence type="ECO:0000313" key="1">
    <source>
        <dbReference type="EMBL" id="SCL47375.1"/>
    </source>
</evidence>
<organism evidence="1 2">
    <name type="scientific">Micromonospora citrea</name>
    <dbReference type="NCBI Taxonomy" id="47855"/>
    <lineage>
        <taxon>Bacteria</taxon>
        <taxon>Bacillati</taxon>
        <taxon>Actinomycetota</taxon>
        <taxon>Actinomycetes</taxon>
        <taxon>Micromonosporales</taxon>
        <taxon>Micromonosporaceae</taxon>
        <taxon>Micromonospora</taxon>
    </lineage>
</organism>